<dbReference type="PRINTS" id="PR00039">
    <property type="entry name" value="HTHLYSR"/>
</dbReference>
<dbReference type="SUPFAM" id="SSF46785">
    <property type="entry name" value="Winged helix' DNA-binding domain"/>
    <property type="match status" value="1"/>
</dbReference>
<evidence type="ECO:0000259" key="5">
    <source>
        <dbReference type="PROSITE" id="PS50931"/>
    </source>
</evidence>
<dbReference type="GO" id="GO:0003677">
    <property type="term" value="F:DNA binding"/>
    <property type="evidence" value="ECO:0007669"/>
    <property type="project" value="UniProtKB-KW"/>
</dbReference>
<comment type="similarity">
    <text evidence="1">Belongs to the LysR transcriptional regulatory family.</text>
</comment>
<keyword evidence="3" id="KW-0238">DNA-binding</keyword>
<dbReference type="STRING" id="39777.B7L28_00195"/>
<dbReference type="PROSITE" id="PS50931">
    <property type="entry name" value="HTH_LYSR"/>
    <property type="match status" value="1"/>
</dbReference>
<dbReference type="Proteomes" id="UP000070226">
    <property type="component" value="Unassembled WGS sequence"/>
</dbReference>
<evidence type="ECO:0000256" key="4">
    <source>
        <dbReference type="ARBA" id="ARBA00023163"/>
    </source>
</evidence>
<gene>
    <name evidence="6" type="ORF">HMPREF3233_01581</name>
</gene>
<sequence length="305" mass="34490">MICVLKGDFMDTSYYHNFITLVQTGNMTQAAEILHITQPALSKQLKYLEAEFGAQLINIKRGQRGSNLQLTDAGKIFYEKAQQLCSIEESTYNAVQQLNSRIEGTLRIATSASRSTPIVQQYLPAFSMKYPSVHFEIYEGLMTNVVKQLISGSAEIGIANIQMVDTEKFDILLTQEEHLYALFRRDVFWTDREHDTITWDDIKQCPLSLSGGSVRMIMQSSLTDMEHLNVSAITTTKTSAIEWASSGRTVALVPMDAKEMVNHRKMSRIKLPEFSGDYKKAFITLKGHALSPVAQQFIDFYKAYV</sequence>
<dbReference type="GO" id="GO:0005829">
    <property type="term" value="C:cytosol"/>
    <property type="evidence" value="ECO:0007669"/>
    <property type="project" value="TreeGrafter"/>
</dbReference>
<proteinExistence type="inferred from homology"/>
<dbReference type="Gene3D" id="3.40.190.290">
    <property type="match status" value="1"/>
</dbReference>
<dbReference type="AlphaFoldDB" id="A0A133S2B2"/>
<dbReference type="Gene3D" id="1.10.10.10">
    <property type="entry name" value="Winged helix-like DNA-binding domain superfamily/Winged helix DNA-binding domain"/>
    <property type="match status" value="1"/>
</dbReference>
<evidence type="ECO:0000313" key="6">
    <source>
        <dbReference type="EMBL" id="KXA62552.1"/>
    </source>
</evidence>
<dbReference type="Pfam" id="PF00126">
    <property type="entry name" value="HTH_1"/>
    <property type="match status" value="1"/>
</dbReference>
<dbReference type="InterPro" id="IPR000847">
    <property type="entry name" value="LysR_HTH_N"/>
</dbReference>
<keyword evidence="4" id="KW-0804">Transcription</keyword>
<dbReference type="InterPro" id="IPR036388">
    <property type="entry name" value="WH-like_DNA-bd_sf"/>
</dbReference>
<name>A0A133S2B2_9FIRM</name>
<comment type="caution">
    <text evidence="6">The sequence shown here is derived from an EMBL/GenBank/DDBJ whole genome shotgun (WGS) entry which is preliminary data.</text>
</comment>
<dbReference type="CDD" id="cd05466">
    <property type="entry name" value="PBP2_LTTR_substrate"/>
    <property type="match status" value="1"/>
</dbReference>
<dbReference type="InterPro" id="IPR036390">
    <property type="entry name" value="WH_DNA-bd_sf"/>
</dbReference>
<organism evidence="6">
    <name type="scientific">Veillonella atypica</name>
    <dbReference type="NCBI Taxonomy" id="39777"/>
    <lineage>
        <taxon>Bacteria</taxon>
        <taxon>Bacillati</taxon>
        <taxon>Bacillota</taxon>
        <taxon>Negativicutes</taxon>
        <taxon>Veillonellales</taxon>
        <taxon>Veillonellaceae</taxon>
        <taxon>Veillonella</taxon>
    </lineage>
</organism>
<evidence type="ECO:0000256" key="3">
    <source>
        <dbReference type="ARBA" id="ARBA00023125"/>
    </source>
</evidence>
<evidence type="ECO:0000256" key="2">
    <source>
        <dbReference type="ARBA" id="ARBA00023015"/>
    </source>
</evidence>
<keyword evidence="2" id="KW-0805">Transcription regulation</keyword>
<feature type="domain" description="HTH lysR-type" evidence="5">
    <location>
        <begin position="10"/>
        <end position="66"/>
    </location>
</feature>
<evidence type="ECO:0000256" key="1">
    <source>
        <dbReference type="ARBA" id="ARBA00009437"/>
    </source>
</evidence>
<evidence type="ECO:0000313" key="7">
    <source>
        <dbReference type="Proteomes" id="UP000070226"/>
    </source>
</evidence>
<dbReference type="PANTHER" id="PTHR30419">
    <property type="entry name" value="HTH-TYPE TRANSCRIPTIONAL REGULATOR YBHD"/>
    <property type="match status" value="1"/>
</dbReference>
<dbReference type="GO" id="GO:0003700">
    <property type="term" value="F:DNA-binding transcription factor activity"/>
    <property type="evidence" value="ECO:0007669"/>
    <property type="project" value="InterPro"/>
</dbReference>
<accession>A0A133S2B2</accession>
<dbReference type="PATRIC" id="fig|39777.7.peg.1547"/>
<protein>
    <submittedName>
        <fullName evidence="6">Transcriptional regulator, LysR family</fullName>
    </submittedName>
</protein>
<dbReference type="SUPFAM" id="SSF53850">
    <property type="entry name" value="Periplasmic binding protein-like II"/>
    <property type="match status" value="1"/>
</dbReference>
<dbReference type="PANTHER" id="PTHR30419:SF8">
    <property type="entry name" value="NITROGEN ASSIMILATION TRANSCRIPTIONAL ACTIVATOR-RELATED"/>
    <property type="match status" value="1"/>
</dbReference>
<dbReference type="Pfam" id="PF03466">
    <property type="entry name" value="LysR_substrate"/>
    <property type="match status" value="1"/>
</dbReference>
<reference evidence="6 7" key="1">
    <citation type="submission" date="2016-01" db="EMBL/GenBank/DDBJ databases">
        <authorList>
            <person name="Oliw E.H."/>
        </authorList>
    </citation>
    <scope>NUCLEOTIDE SEQUENCE [LARGE SCALE GENOMIC DNA]</scope>
    <source>
        <strain evidence="6 7">CMW7756B</strain>
    </source>
</reference>
<dbReference type="InterPro" id="IPR005119">
    <property type="entry name" value="LysR_subst-bd"/>
</dbReference>
<dbReference type="EMBL" id="LRQT01000088">
    <property type="protein sequence ID" value="KXA62552.1"/>
    <property type="molecule type" value="Genomic_DNA"/>
</dbReference>
<dbReference type="InterPro" id="IPR050950">
    <property type="entry name" value="HTH-type_LysR_regulators"/>
</dbReference>